<dbReference type="NCBIfam" id="NF041390">
    <property type="entry name" value="TadE_Rv3655c"/>
    <property type="match status" value="1"/>
</dbReference>
<evidence type="ECO:0000313" key="1">
    <source>
        <dbReference type="EMBL" id="UQX88141.1"/>
    </source>
</evidence>
<dbReference type="InterPro" id="IPR049790">
    <property type="entry name" value="Rv3655c/TadE"/>
</dbReference>
<dbReference type="RefSeq" id="WP_249771352.1">
    <property type="nucleotide sequence ID" value="NZ_CP097332.1"/>
</dbReference>
<protein>
    <recommendedName>
        <fullName evidence="3">Pilus assembly protein TadE</fullName>
    </recommendedName>
</protein>
<dbReference type="Proteomes" id="UP001056336">
    <property type="component" value="Chromosome"/>
</dbReference>
<name>A0ABY4QZ66_9ACTN</name>
<reference evidence="1" key="2">
    <citation type="submission" date="2022-05" db="EMBL/GenBank/DDBJ databases">
        <authorList>
            <person name="Kim J.-S."/>
            <person name="Lee K."/>
            <person name="Suh M."/>
            <person name="Eom M."/>
            <person name="Kim J.-S."/>
            <person name="Kim D.-S."/>
            <person name="Ko S.-H."/>
            <person name="Shin Y."/>
            <person name="Lee J.-S."/>
        </authorList>
    </citation>
    <scope>NUCLEOTIDE SEQUENCE</scope>
    <source>
        <strain evidence="1">N237</strain>
    </source>
</reference>
<keyword evidence="2" id="KW-1185">Reference proteome</keyword>
<organism evidence="1 2">
    <name type="scientific">Jatrophihabitans telluris</name>
    <dbReference type="NCBI Taxonomy" id="2038343"/>
    <lineage>
        <taxon>Bacteria</taxon>
        <taxon>Bacillati</taxon>
        <taxon>Actinomycetota</taxon>
        <taxon>Actinomycetes</taxon>
        <taxon>Jatrophihabitantales</taxon>
        <taxon>Jatrophihabitantaceae</taxon>
        <taxon>Jatrophihabitans</taxon>
    </lineage>
</organism>
<reference evidence="1" key="1">
    <citation type="journal article" date="2018" name="Int. J. Syst. Evol. Microbiol.">
        <title>Jatrophihabitans telluris sp. nov., isolated from sediment soil of lava forest wetlands and the emended description of the genus Jatrophihabitans.</title>
        <authorList>
            <person name="Lee K.C."/>
            <person name="Suh M.K."/>
            <person name="Eom M.K."/>
            <person name="Kim K.K."/>
            <person name="Kim J.S."/>
            <person name="Kim D.S."/>
            <person name="Ko S.H."/>
            <person name="Shin Y.K."/>
            <person name="Lee J.S."/>
        </authorList>
    </citation>
    <scope>NUCLEOTIDE SEQUENCE</scope>
    <source>
        <strain evidence="1">N237</strain>
    </source>
</reference>
<gene>
    <name evidence="1" type="ORF">M6D93_17890</name>
</gene>
<accession>A0ABY4QZ66</accession>
<evidence type="ECO:0008006" key="3">
    <source>
        <dbReference type="Google" id="ProtNLM"/>
    </source>
</evidence>
<proteinExistence type="predicted"/>
<sequence>MVTAELATALPVLVLLFSAGLAAVQVGQLQLRVSDAAREGARALARGEPGGPAPAVAAVLGGGAEVSVGAAGPDLQRVSVRATYRPVTWLPGVTVDAAAVTGIEPAASSVQRVDLAGSGDATAGLASGAG</sequence>
<evidence type="ECO:0000313" key="2">
    <source>
        <dbReference type="Proteomes" id="UP001056336"/>
    </source>
</evidence>
<dbReference type="EMBL" id="CP097332">
    <property type="protein sequence ID" value="UQX88141.1"/>
    <property type="molecule type" value="Genomic_DNA"/>
</dbReference>